<feature type="chain" id="PRO_5035822257" evidence="5">
    <location>
        <begin position="25"/>
        <end position="522"/>
    </location>
</feature>
<evidence type="ECO:0000313" key="7">
    <source>
        <dbReference type="EMBL" id="WJW67274.1"/>
    </source>
</evidence>
<dbReference type="EMBL" id="CP128399">
    <property type="protein sequence ID" value="WJW67274.1"/>
    <property type="molecule type" value="Genomic_DNA"/>
</dbReference>
<dbReference type="InterPro" id="IPR050490">
    <property type="entry name" value="Bact_solute-bd_prot1"/>
</dbReference>
<reference evidence="7" key="2">
    <citation type="journal article" date="2024" name="Nature">
        <title>Anoxygenic phototroph of the Chloroflexota uses a type I reaction centre.</title>
        <authorList>
            <person name="Tsuji J.M."/>
            <person name="Shaw N.A."/>
            <person name="Nagashima S."/>
            <person name="Venkiteswaran J.J."/>
            <person name="Schiff S.L."/>
            <person name="Watanabe T."/>
            <person name="Fukui M."/>
            <person name="Hanada S."/>
            <person name="Tank M."/>
            <person name="Neufeld J.D."/>
        </authorList>
    </citation>
    <scope>NUCLEOTIDE SEQUENCE</scope>
    <source>
        <strain evidence="7">L227-S17</strain>
    </source>
</reference>
<evidence type="ECO:0000256" key="5">
    <source>
        <dbReference type="SAM" id="SignalP"/>
    </source>
</evidence>
<dbReference type="Proteomes" id="UP000521676">
    <property type="component" value="Unassembled WGS sequence"/>
</dbReference>
<accession>A0A8T7LYK8</accession>
<keyword evidence="4 5" id="KW-0732">Signal</keyword>
<keyword evidence="3" id="KW-0813">Transport</keyword>
<dbReference type="InterPro" id="IPR006059">
    <property type="entry name" value="SBP"/>
</dbReference>
<dbReference type="RefSeq" id="WP_341469173.1">
    <property type="nucleotide sequence ID" value="NZ_CP128399.1"/>
</dbReference>
<protein>
    <submittedName>
        <fullName evidence="6">Extracellular solute-binding protein</fullName>
    </submittedName>
</protein>
<dbReference type="PANTHER" id="PTHR43649">
    <property type="entry name" value="ARABINOSE-BINDING PROTEIN-RELATED"/>
    <property type="match status" value="1"/>
</dbReference>
<reference evidence="6 8" key="1">
    <citation type="submission" date="2020-06" db="EMBL/GenBank/DDBJ databases">
        <title>Anoxygenic phototrophic Chloroflexota member uses a Type I reaction center.</title>
        <authorList>
            <person name="Tsuji J.M."/>
            <person name="Shaw N.A."/>
            <person name="Nagashima S."/>
            <person name="Venkiteswaran J."/>
            <person name="Schiff S.L."/>
            <person name="Hanada S."/>
            <person name="Tank M."/>
            <person name="Neufeld J.D."/>
        </authorList>
    </citation>
    <scope>NUCLEOTIDE SEQUENCE [LARGE SCALE GENOMIC DNA]</scope>
    <source>
        <strain evidence="6">L227-S17</strain>
    </source>
</reference>
<dbReference type="SUPFAM" id="SSF53850">
    <property type="entry name" value="Periplasmic binding protein-like II"/>
    <property type="match status" value="1"/>
</dbReference>
<gene>
    <name evidence="6" type="ORF">HXX08_05935</name>
    <name evidence="7" type="ORF">OZ401_000534</name>
</gene>
<dbReference type="PROSITE" id="PS51257">
    <property type="entry name" value="PROKAR_LIPOPROTEIN"/>
    <property type="match status" value="1"/>
</dbReference>
<evidence type="ECO:0000256" key="3">
    <source>
        <dbReference type="ARBA" id="ARBA00022448"/>
    </source>
</evidence>
<dbReference type="AlphaFoldDB" id="A0A8T7LYK8"/>
<name>A0A8T7LYK8_9CHLR</name>
<comment type="similarity">
    <text evidence="2">Belongs to the bacterial solute-binding protein 1 family.</text>
</comment>
<proteinExistence type="inferred from homology"/>
<comment type="subcellular location">
    <subcellularLocation>
        <location evidence="1">Cell envelope</location>
    </subcellularLocation>
</comment>
<dbReference type="Gene3D" id="3.40.190.10">
    <property type="entry name" value="Periplasmic binding protein-like II"/>
    <property type="match status" value="1"/>
</dbReference>
<dbReference type="GO" id="GO:0030313">
    <property type="term" value="C:cell envelope"/>
    <property type="evidence" value="ECO:0007669"/>
    <property type="project" value="UniProtKB-SubCell"/>
</dbReference>
<evidence type="ECO:0000256" key="1">
    <source>
        <dbReference type="ARBA" id="ARBA00004196"/>
    </source>
</evidence>
<sequence>MKTINRKFSVLVGLLVLLATLLVACGDNTATPVPATTTAAATTASATTVAATTASATTAAATTAAATTTVTTASATTAAATGVGVTVDVDGTKVTIKPGGGQKFEPKSEVTVTIWSSQVKGNGERLATIMKDFEAANPKIKVKIDTRNDTFTYNDILKALTQSATAGGMPNIATGYENWVPAFVDAKLALGLNKFISGQYGLSQKDLEDYRPNMLARGIFPQYNNETYTWLFSNSGPVMYYNQDLFTQYGLKTPDENYTWDQFVSDSKTVTEKSGGKAVGYVFPTKSVSELIAMPIYARGGQIYDYQNGKFLFDQKPALDQLNMLYDGVKAGYFATADPGVAFDNQIRFEQQKSLFYIASTSSRSFLADDISKGNNSAKPFNWSATVPPHAAGVKPVTTLYGGAILGFKGKSDDEDLATWEVMKFMGSAGFQAKWASASGYVPATKSTVDDPTYKTFLAAAPQNKIPLVVYDYASAAEPKLGQWQQVRDLVDSNVDALFQGKGTPADTVKAINDQANATLKK</sequence>
<dbReference type="PANTHER" id="PTHR43649:SF31">
    <property type="entry name" value="SN-GLYCEROL-3-PHOSPHATE-BINDING PERIPLASMIC PROTEIN UGPB"/>
    <property type="match status" value="1"/>
</dbReference>
<organism evidence="6 8">
    <name type="scientific">Candidatus Chlorohelix allophototropha</name>
    <dbReference type="NCBI Taxonomy" id="3003348"/>
    <lineage>
        <taxon>Bacteria</taxon>
        <taxon>Bacillati</taxon>
        <taxon>Chloroflexota</taxon>
        <taxon>Chloroflexia</taxon>
        <taxon>Candidatus Chloroheliales</taxon>
        <taxon>Candidatus Chloroheliaceae</taxon>
        <taxon>Candidatus Chlorohelix</taxon>
    </lineage>
</organism>
<evidence type="ECO:0000256" key="2">
    <source>
        <dbReference type="ARBA" id="ARBA00008520"/>
    </source>
</evidence>
<evidence type="ECO:0000313" key="9">
    <source>
        <dbReference type="Proteomes" id="UP001431572"/>
    </source>
</evidence>
<evidence type="ECO:0000313" key="6">
    <source>
        <dbReference type="EMBL" id="NWJ45402.1"/>
    </source>
</evidence>
<dbReference type="Pfam" id="PF13416">
    <property type="entry name" value="SBP_bac_8"/>
    <property type="match status" value="1"/>
</dbReference>
<feature type="signal peptide" evidence="5">
    <location>
        <begin position="1"/>
        <end position="24"/>
    </location>
</feature>
<keyword evidence="9" id="KW-1185">Reference proteome</keyword>
<evidence type="ECO:0000256" key="4">
    <source>
        <dbReference type="ARBA" id="ARBA00022729"/>
    </source>
</evidence>
<evidence type="ECO:0000313" key="8">
    <source>
        <dbReference type="Proteomes" id="UP000521676"/>
    </source>
</evidence>
<dbReference type="EMBL" id="JACATZ010000001">
    <property type="protein sequence ID" value="NWJ45402.1"/>
    <property type="molecule type" value="Genomic_DNA"/>
</dbReference>
<dbReference type="Proteomes" id="UP001431572">
    <property type="component" value="Chromosome 1"/>
</dbReference>